<reference evidence="2 3" key="1">
    <citation type="journal article" date="2019" name="Commun. Biol.">
        <title>The bagworm genome reveals a unique fibroin gene that provides high tensile strength.</title>
        <authorList>
            <person name="Kono N."/>
            <person name="Nakamura H."/>
            <person name="Ohtoshi R."/>
            <person name="Tomita M."/>
            <person name="Numata K."/>
            <person name="Arakawa K."/>
        </authorList>
    </citation>
    <scope>NUCLEOTIDE SEQUENCE [LARGE SCALE GENOMIC DNA]</scope>
</reference>
<dbReference type="PROSITE" id="PS50878">
    <property type="entry name" value="RT_POL"/>
    <property type="match status" value="1"/>
</dbReference>
<dbReference type="Proteomes" id="UP000299102">
    <property type="component" value="Unassembled WGS sequence"/>
</dbReference>
<organism evidence="2 3">
    <name type="scientific">Eumeta variegata</name>
    <name type="common">Bagworm moth</name>
    <name type="synonym">Eumeta japonica</name>
    <dbReference type="NCBI Taxonomy" id="151549"/>
    <lineage>
        <taxon>Eukaryota</taxon>
        <taxon>Metazoa</taxon>
        <taxon>Ecdysozoa</taxon>
        <taxon>Arthropoda</taxon>
        <taxon>Hexapoda</taxon>
        <taxon>Insecta</taxon>
        <taxon>Pterygota</taxon>
        <taxon>Neoptera</taxon>
        <taxon>Endopterygota</taxon>
        <taxon>Lepidoptera</taxon>
        <taxon>Glossata</taxon>
        <taxon>Ditrysia</taxon>
        <taxon>Tineoidea</taxon>
        <taxon>Psychidae</taxon>
        <taxon>Oiketicinae</taxon>
        <taxon>Eumeta</taxon>
    </lineage>
</organism>
<dbReference type="AlphaFoldDB" id="A0A4C1WRM1"/>
<protein>
    <recommendedName>
        <fullName evidence="1">Reverse transcriptase domain-containing protein</fullName>
    </recommendedName>
</protein>
<dbReference type="OrthoDB" id="425681at2759"/>
<gene>
    <name evidence="2" type="ORF">EVAR_85330_1</name>
</gene>
<accession>A0A4C1WRM1</accession>
<feature type="domain" description="Reverse transcriptase" evidence="1">
    <location>
        <begin position="1"/>
        <end position="86"/>
    </location>
</feature>
<evidence type="ECO:0000259" key="1">
    <source>
        <dbReference type="PROSITE" id="PS50878"/>
    </source>
</evidence>
<dbReference type="EMBL" id="BGZK01000638">
    <property type="protein sequence ID" value="GBP54028.1"/>
    <property type="molecule type" value="Genomic_DNA"/>
</dbReference>
<keyword evidence="3" id="KW-1185">Reference proteome</keyword>
<sequence>MDKLSVKYLLYTDDQVILEPSACELLEIVNKMIDSVKKRGMKVNVNKTKVIMFERGETTTGCDILVEGEKVEQVKDISGAWRGVMSAGLRAATPLSRINYEFRKAACAGADIH</sequence>
<comment type="caution">
    <text evidence="2">The sequence shown here is derived from an EMBL/GenBank/DDBJ whole genome shotgun (WGS) entry which is preliminary data.</text>
</comment>
<evidence type="ECO:0000313" key="3">
    <source>
        <dbReference type="Proteomes" id="UP000299102"/>
    </source>
</evidence>
<proteinExistence type="predicted"/>
<dbReference type="InterPro" id="IPR000477">
    <property type="entry name" value="RT_dom"/>
</dbReference>
<name>A0A4C1WRM1_EUMVA</name>
<evidence type="ECO:0000313" key="2">
    <source>
        <dbReference type="EMBL" id="GBP54028.1"/>
    </source>
</evidence>